<dbReference type="SUPFAM" id="SSF56317">
    <property type="entry name" value="Carbon-nitrogen hydrolase"/>
    <property type="match status" value="1"/>
</dbReference>
<dbReference type="PANTHER" id="PTHR47338">
    <property type="entry name" value="ZN(II)2CYS6 TRANSCRIPTION FACTOR (EUROFUNG)-RELATED"/>
    <property type="match status" value="1"/>
</dbReference>
<evidence type="ECO:0000256" key="3">
    <source>
        <dbReference type="ARBA" id="ARBA00023015"/>
    </source>
</evidence>
<dbReference type="PROSITE" id="PS50263">
    <property type="entry name" value="CN_HYDROLASE"/>
    <property type="match status" value="1"/>
</dbReference>
<gene>
    <name evidence="8" type="ORF">FPRO05_02846</name>
</gene>
<dbReference type="InterPro" id="IPR050815">
    <property type="entry name" value="TF_fung"/>
</dbReference>
<dbReference type="AlphaFoldDB" id="A0A365MZS8"/>
<dbReference type="GO" id="GO:0006351">
    <property type="term" value="P:DNA-templated transcription"/>
    <property type="evidence" value="ECO:0007669"/>
    <property type="project" value="InterPro"/>
</dbReference>
<dbReference type="EMBL" id="PKMI01000028">
    <property type="protein sequence ID" value="RBA14054.1"/>
    <property type="molecule type" value="Genomic_DNA"/>
</dbReference>
<name>A0A365MZS8_GIBIN</name>
<accession>A0A365MZS8</accession>
<evidence type="ECO:0000313" key="8">
    <source>
        <dbReference type="EMBL" id="RBA14054.1"/>
    </source>
</evidence>
<keyword evidence="2" id="KW-0479">Metal-binding</keyword>
<sequence length="872" mass="97485">MASSSSKPPENTLMPFSCYQCRYRKLKCDRSSPGCSRCSATGTKCQYPSSRKKPVITATRPRVKELESRLVDLEYRLKATQEEGYQSFRPFQPSENQLTETGRYEQLPPQEIIEELTNVFFTEVHCDAQYIHPSRYLASLYLPPHMQPPMCLQYIIMARAALVSPPHKHLADPFYRRARYYLEADEQKGEGEYFVTLAHTQCCVLMSHFEVQNMWFSRSSMSTSKSVRLSQILGLHQLDGNNDWRRNATLPEPKDWCELEERRRTLWAVFCTDKHTSGTTGWPSLMDVNKISTLLPASDESFQLGMEEPSASLLQVLGGDNSLCSSFGYRIMTTHLFHECLDHTYQDHQASDLTDIHNSQFWKRHRDLDTSLSTAFITLPETLRGSHTQEATNINLQLHTASICIHRVGAVQAKKHNISADVLSNTQARLVPSADAIFNIIASQPDVTAMFSKPLVTFAAYMATYVFLEDYVSAQNRTSEMKMTALMDLMITIGRENPVTASAAIQMAHELRKTGIDASAVDKVQDLMDERIAKGPLLGQQNTAEGSVLFCPFDGPSGPAPPGVPMISVGNQQNVAIKMAPIYKVAVIQFEPKAIVVEENFAKAESYLRSAASKGCDIAILPEFHLTSWVPEHPEFISASKASTGYLSKYQALAKELNINIVPGTICEVHSVPDSKDEELRNMAYFLAAATGEICGSYQKKNLWHPERPHLTSSTHTPHTAFDTPLKHADGRPVRAGMVICWDLAFPEAFKALVNDGADIILIPSYWFMDDNGEEGAGLNPDSERIFLNCTLTARAFENTAAVVFCNAGGLSCVNMPILGALGRIEVGEEKMEIVDLDLDVLRVAEETYKIRMDMKSEGWHYKYNMNSGSKA</sequence>
<feature type="domain" description="Zn(2)-C6 fungal-type" evidence="6">
    <location>
        <begin position="17"/>
        <end position="47"/>
    </location>
</feature>
<dbReference type="Gene3D" id="4.10.240.10">
    <property type="entry name" value="Zn(2)-C6 fungal-type DNA-binding domain"/>
    <property type="match status" value="1"/>
</dbReference>
<evidence type="ECO:0000259" key="7">
    <source>
        <dbReference type="PROSITE" id="PS50263"/>
    </source>
</evidence>
<comment type="caution">
    <text evidence="8">The sequence shown here is derived from an EMBL/GenBank/DDBJ whole genome shotgun (WGS) entry which is preliminary data.</text>
</comment>
<evidence type="ECO:0000313" key="9">
    <source>
        <dbReference type="Proteomes" id="UP000251714"/>
    </source>
</evidence>
<dbReference type="Pfam" id="PF00172">
    <property type="entry name" value="Zn_clus"/>
    <property type="match status" value="1"/>
</dbReference>
<dbReference type="PROSITE" id="PS50048">
    <property type="entry name" value="ZN2_CY6_FUNGAL_2"/>
    <property type="match status" value="1"/>
</dbReference>
<evidence type="ECO:0000256" key="2">
    <source>
        <dbReference type="ARBA" id="ARBA00022723"/>
    </source>
</evidence>
<dbReference type="SMART" id="SM00066">
    <property type="entry name" value="GAL4"/>
    <property type="match status" value="1"/>
</dbReference>
<protein>
    <recommendedName>
        <fullName evidence="10">Zn(2)-C6 fungal-type domain-containing protein</fullName>
    </recommendedName>
</protein>
<evidence type="ECO:0008006" key="10">
    <source>
        <dbReference type="Google" id="ProtNLM"/>
    </source>
</evidence>
<dbReference type="GO" id="GO:0000981">
    <property type="term" value="F:DNA-binding transcription factor activity, RNA polymerase II-specific"/>
    <property type="evidence" value="ECO:0007669"/>
    <property type="project" value="InterPro"/>
</dbReference>
<feature type="domain" description="CN hydrolase" evidence="7">
    <location>
        <begin position="583"/>
        <end position="841"/>
    </location>
</feature>
<dbReference type="InterPro" id="IPR007219">
    <property type="entry name" value="XnlR_reg_dom"/>
</dbReference>
<dbReference type="Pfam" id="PF00795">
    <property type="entry name" value="CN_hydrolase"/>
    <property type="match status" value="1"/>
</dbReference>
<organism evidence="8 9">
    <name type="scientific">Gibberella intermedia</name>
    <name type="common">Bulb rot disease fungus</name>
    <name type="synonym">Fusarium proliferatum</name>
    <dbReference type="NCBI Taxonomy" id="948311"/>
    <lineage>
        <taxon>Eukaryota</taxon>
        <taxon>Fungi</taxon>
        <taxon>Dikarya</taxon>
        <taxon>Ascomycota</taxon>
        <taxon>Pezizomycotina</taxon>
        <taxon>Sordariomycetes</taxon>
        <taxon>Hypocreomycetidae</taxon>
        <taxon>Hypocreales</taxon>
        <taxon>Nectriaceae</taxon>
        <taxon>Fusarium</taxon>
        <taxon>Fusarium fujikuroi species complex</taxon>
    </lineage>
</organism>
<dbReference type="InterPro" id="IPR003010">
    <property type="entry name" value="C-N_Hydrolase"/>
</dbReference>
<reference evidence="8 9" key="1">
    <citation type="submission" date="2017-12" db="EMBL/GenBank/DDBJ databases">
        <title>Genome sequence of the mycotoxigenic crop pathogen Fusarium proliferatum, strain ITEM 2341 from Date Palm.</title>
        <authorList>
            <person name="Almiman B.F."/>
            <person name="Shittu T.A."/>
            <person name="Muthumeenakshi S."/>
            <person name="Baroncelli R."/>
            <person name="Sreenivasaprasada S."/>
        </authorList>
    </citation>
    <scope>NUCLEOTIDE SEQUENCE [LARGE SCALE GENOMIC DNA]</scope>
    <source>
        <strain evidence="8 9">ITEM 2341</strain>
    </source>
</reference>
<dbReference type="Pfam" id="PF04082">
    <property type="entry name" value="Fungal_trans"/>
    <property type="match status" value="1"/>
</dbReference>
<evidence type="ECO:0000256" key="5">
    <source>
        <dbReference type="ARBA" id="ARBA00023242"/>
    </source>
</evidence>
<dbReference type="SMART" id="SM00906">
    <property type="entry name" value="Fungal_trans"/>
    <property type="match status" value="1"/>
</dbReference>
<dbReference type="PROSITE" id="PS00463">
    <property type="entry name" value="ZN2_CY6_FUNGAL_1"/>
    <property type="match status" value="1"/>
</dbReference>
<dbReference type="CDD" id="cd12148">
    <property type="entry name" value="fungal_TF_MHR"/>
    <property type="match status" value="1"/>
</dbReference>
<evidence type="ECO:0000259" key="6">
    <source>
        <dbReference type="PROSITE" id="PS50048"/>
    </source>
</evidence>
<dbReference type="GO" id="GO:0005634">
    <property type="term" value="C:nucleus"/>
    <property type="evidence" value="ECO:0007669"/>
    <property type="project" value="UniProtKB-SubCell"/>
</dbReference>
<comment type="subcellular location">
    <subcellularLocation>
        <location evidence="1">Nucleus</location>
    </subcellularLocation>
</comment>
<dbReference type="Gene3D" id="3.60.110.10">
    <property type="entry name" value="Carbon-nitrogen hydrolase"/>
    <property type="match status" value="1"/>
</dbReference>
<dbReference type="GO" id="GO:0008270">
    <property type="term" value="F:zinc ion binding"/>
    <property type="evidence" value="ECO:0007669"/>
    <property type="project" value="InterPro"/>
</dbReference>
<dbReference type="SUPFAM" id="SSF57701">
    <property type="entry name" value="Zn2/Cys6 DNA-binding domain"/>
    <property type="match status" value="1"/>
</dbReference>
<keyword evidence="4" id="KW-0804">Transcription</keyword>
<dbReference type="Proteomes" id="UP000251714">
    <property type="component" value="Unassembled WGS sequence"/>
</dbReference>
<dbReference type="CDD" id="cd07197">
    <property type="entry name" value="nitrilase"/>
    <property type="match status" value="1"/>
</dbReference>
<dbReference type="CDD" id="cd00067">
    <property type="entry name" value="GAL4"/>
    <property type="match status" value="1"/>
</dbReference>
<evidence type="ECO:0000256" key="4">
    <source>
        <dbReference type="ARBA" id="ARBA00023163"/>
    </source>
</evidence>
<evidence type="ECO:0000256" key="1">
    <source>
        <dbReference type="ARBA" id="ARBA00004123"/>
    </source>
</evidence>
<dbReference type="PANTHER" id="PTHR47338:SF10">
    <property type="entry name" value="TRANSCRIPTION FACTOR DOMAIN-CONTAINING PROTEIN-RELATED"/>
    <property type="match status" value="1"/>
</dbReference>
<keyword evidence="5" id="KW-0539">Nucleus</keyword>
<dbReference type="GO" id="GO:0003677">
    <property type="term" value="F:DNA binding"/>
    <property type="evidence" value="ECO:0007669"/>
    <property type="project" value="InterPro"/>
</dbReference>
<dbReference type="InterPro" id="IPR001138">
    <property type="entry name" value="Zn2Cys6_DnaBD"/>
</dbReference>
<proteinExistence type="predicted"/>
<keyword evidence="3" id="KW-0805">Transcription regulation</keyword>
<dbReference type="InterPro" id="IPR036864">
    <property type="entry name" value="Zn2-C6_fun-type_DNA-bd_sf"/>
</dbReference>
<dbReference type="InterPro" id="IPR036526">
    <property type="entry name" value="C-N_Hydrolase_sf"/>
</dbReference>